<keyword evidence="2" id="KW-1185">Reference proteome</keyword>
<protein>
    <submittedName>
        <fullName evidence="1">Uncharacterized protein</fullName>
    </submittedName>
</protein>
<reference evidence="1" key="1">
    <citation type="submission" date="2020-11" db="EMBL/GenBank/DDBJ databases">
        <authorList>
            <person name="Tran Van P."/>
        </authorList>
    </citation>
    <scope>NUCLEOTIDE SEQUENCE</scope>
</reference>
<name>A0A7R9GCC6_9CRUS</name>
<proteinExistence type="predicted"/>
<evidence type="ECO:0000313" key="2">
    <source>
        <dbReference type="Proteomes" id="UP000678499"/>
    </source>
</evidence>
<organism evidence="1">
    <name type="scientific">Notodromas monacha</name>
    <dbReference type="NCBI Taxonomy" id="399045"/>
    <lineage>
        <taxon>Eukaryota</taxon>
        <taxon>Metazoa</taxon>
        <taxon>Ecdysozoa</taxon>
        <taxon>Arthropoda</taxon>
        <taxon>Crustacea</taxon>
        <taxon>Oligostraca</taxon>
        <taxon>Ostracoda</taxon>
        <taxon>Podocopa</taxon>
        <taxon>Podocopida</taxon>
        <taxon>Cypridocopina</taxon>
        <taxon>Cypridoidea</taxon>
        <taxon>Cyprididae</taxon>
        <taxon>Notodromas</taxon>
    </lineage>
</organism>
<sequence>MTPHLTINNGGRKWKPAKTVKMRIGGFANLNRILRSRHETEATIHFARHSTLSSIRQLLLQFQRRLRLSPRPDIGRRRRLGRGLGGRHETPARNGGLFVLVLRRVGGGIDGTGSFRVLRRCVHVVLEAHVILELVLASEALVANGANVRTFASVQQLVSNEVCGTTKSGSAFLANEWLLTYDAAGEFGLHMQTFESVIFNDVIVFMINTIIRVLGIRSTRSIFFYLHFELGSHVVGIVSIHRSFTFLRGVVERFI</sequence>
<dbReference type="Proteomes" id="UP000678499">
    <property type="component" value="Unassembled WGS sequence"/>
</dbReference>
<dbReference type="AlphaFoldDB" id="A0A7R9GCC6"/>
<dbReference type="EMBL" id="CAJPEX010000485">
    <property type="protein sequence ID" value="CAG0915959.1"/>
    <property type="molecule type" value="Genomic_DNA"/>
</dbReference>
<dbReference type="EMBL" id="OA882522">
    <property type="protein sequence ID" value="CAD7275807.1"/>
    <property type="molecule type" value="Genomic_DNA"/>
</dbReference>
<gene>
    <name evidence="1" type="ORF">NMOB1V02_LOCUS3593</name>
</gene>
<evidence type="ECO:0000313" key="1">
    <source>
        <dbReference type="EMBL" id="CAD7275807.1"/>
    </source>
</evidence>
<accession>A0A7R9GCC6</accession>